<proteinExistence type="predicted"/>
<sequence>MVANRCAVCLICLASLVAMSAQDLYTNQKRDEVMQETYLPDHQFSNRDARQSKFWSGSRYGRAGQDVPQPRLEVEPRGDRFFMGSRYGKRSGAWSEMADMSEPDSVNCLYTGIVNLFRCTHLNRKVSNEEQSEEDIN</sequence>
<gene>
    <name evidence="2" type="ORF">g.58870</name>
</gene>
<accession>A0A1B6HB92</accession>
<name>A0A1B6HB92_9HEMI</name>
<evidence type="ECO:0000256" key="1">
    <source>
        <dbReference type="SAM" id="SignalP"/>
    </source>
</evidence>
<organism evidence="2">
    <name type="scientific">Homalodisca liturata</name>
    <dbReference type="NCBI Taxonomy" id="320908"/>
    <lineage>
        <taxon>Eukaryota</taxon>
        <taxon>Metazoa</taxon>
        <taxon>Ecdysozoa</taxon>
        <taxon>Arthropoda</taxon>
        <taxon>Hexapoda</taxon>
        <taxon>Insecta</taxon>
        <taxon>Pterygota</taxon>
        <taxon>Neoptera</taxon>
        <taxon>Paraneoptera</taxon>
        <taxon>Hemiptera</taxon>
        <taxon>Auchenorrhyncha</taxon>
        <taxon>Membracoidea</taxon>
        <taxon>Cicadellidae</taxon>
        <taxon>Cicadellinae</taxon>
        <taxon>Proconiini</taxon>
        <taxon>Homalodisca</taxon>
    </lineage>
</organism>
<reference evidence="2" key="1">
    <citation type="submission" date="2015-11" db="EMBL/GenBank/DDBJ databases">
        <title>De novo transcriptome assembly of four potential Pierce s Disease insect vectors from Arizona vineyards.</title>
        <authorList>
            <person name="Tassone E.E."/>
        </authorList>
    </citation>
    <scope>NUCLEOTIDE SEQUENCE</scope>
</reference>
<feature type="chain" id="PRO_5008584203" description="RYamide" evidence="1">
    <location>
        <begin position="22"/>
        <end position="137"/>
    </location>
</feature>
<dbReference type="EMBL" id="GECU01035731">
    <property type="protein sequence ID" value="JAS71975.1"/>
    <property type="molecule type" value="Transcribed_RNA"/>
</dbReference>
<feature type="signal peptide" evidence="1">
    <location>
        <begin position="1"/>
        <end position="21"/>
    </location>
</feature>
<evidence type="ECO:0000313" key="2">
    <source>
        <dbReference type="EMBL" id="JAS71975.1"/>
    </source>
</evidence>
<evidence type="ECO:0008006" key="3">
    <source>
        <dbReference type="Google" id="ProtNLM"/>
    </source>
</evidence>
<keyword evidence="1" id="KW-0732">Signal</keyword>
<dbReference type="AlphaFoldDB" id="A0A1B6HB92"/>
<protein>
    <recommendedName>
        <fullName evidence="3">RYamide</fullName>
    </recommendedName>
</protein>